<keyword evidence="8" id="KW-1185">Reference proteome</keyword>
<feature type="transmembrane region" description="Helical" evidence="6">
    <location>
        <begin position="274"/>
        <end position="294"/>
    </location>
</feature>
<proteinExistence type="predicted"/>
<dbReference type="STRING" id="1891926.Fuma_01026"/>
<dbReference type="GO" id="GO:0046872">
    <property type="term" value="F:metal ion binding"/>
    <property type="evidence" value="ECO:0007669"/>
    <property type="project" value="UniProtKB-KW"/>
</dbReference>
<evidence type="ECO:0000256" key="4">
    <source>
        <dbReference type="ARBA" id="ARBA00023136"/>
    </source>
</evidence>
<feature type="transmembrane region" description="Helical" evidence="6">
    <location>
        <begin position="218"/>
        <end position="235"/>
    </location>
</feature>
<dbReference type="Pfam" id="PF03006">
    <property type="entry name" value="HlyIII"/>
    <property type="match status" value="1"/>
</dbReference>
<dbReference type="GO" id="GO:0016020">
    <property type="term" value="C:membrane"/>
    <property type="evidence" value="ECO:0007669"/>
    <property type="project" value="UniProtKB-SubCell"/>
</dbReference>
<dbReference type="EMBL" id="CP017641">
    <property type="protein sequence ID" value="APZ91438.1"/>
    <property type="molecule type" value="Genomic_DNA"/>
</dbReference>
<keyword evidence="3 6" id="KW-1133">Transmembrane helix</keyword>
<organism evidence="7 8">
    <name type="scientific">Fuerstiella marisgermanici</name>
    <dbReference type="NCBI Taxonomy" id="1891926"/>
    <lineage>
        <taxon>Bacteria</taxon>
        <taxon>Pseudomonadati</taxon>
        <taxon>Planctomycetota</taxon>
        <taxon>Planctomycetia</taxon>
        <taxon>Planctomycetales</taxon>
        <taxon>Planctomycetaceae</taxon>
        <taxon>Fuerstiella</taxon>
    </lineage>
</organism>
<gene>
    <name evidence="7" type="ORF">Fuma_01026</name>
</gene>
<dbReference type="Proteomes" id="UP000187735">
    <property type="component" value="Chromosome"/>
</dbReference>
<reference evidence="7 8" key="1">
    <citation type="journal article" date="2016" name="Front. Microbiol.">
        <title>Fuerstia marisgermanicae gen. nov., sp. nov., an Unusual Member of the Phylum Planctomycetes from the German Wadden Sea.</title>
        <authorList>
            <person name="Kohn T."/>
            <person name="Heuer A."/>
            <person name="Jogler M."/>
            <person name="Vollmers J."/>
            <person name="Boedeker C."/>
            <person name="Bunk B."/>
            <person name="Rast P."/>
            <person name="Borchert D."/>
            <person name="Glockner I."/>
            <person name="Freese H.M."/>
            <person name="Klenk H.P."/>
            <person name="Overmann J."/>
            <person name="Kaster A.K."/>
            <person name="Rohde M."/>
            <person name="Wiegand S."/>
            <person name="Jogler C."/>
        </authorList>
    </citation>
    <scope>NUCLEOTIDE SEQUENCE [LARGE SCALE GENOMIC DNA]</scope>
    <source>
        <strain evidence="7 8">NH11</strain>
    </source>
</reference>
<sequence>MAVQAEFGEATRRRPGLALLWGDFRAVAHNGYRSKANSELLLFLATRTLRAGPGSCVTEYDMDVMAESTCAAEFSTSDFASSVGTSDSVDSRWTEEGMNQATHGLGFGLSVLGAIHLLTRCESVNLMTAGCWIYAISLVALYAASTLSHSFDAEPRRTSFRTLDQICIFAMMAATFTPVSLNACGIGFGNVPMVMMWCMALVGIYLKLKVTKQDMVPVWYYVVLGLLPILAMPQLCGALGIQGTCWFLAGGCCYLLGVIFLTNDHRNRFFHPTWHVLVILGSACHYVVISEYSLGLA</sequence>
<dbReference type="InterPro" id="IPR004254">
    <property type="entry name" value="AdipoR/HlyIII-related"/>
</dbReference>
<feature type="binding site" evidence="5">
    <location>
        <position position="149"/>
    </location>
    <ligand>
        <name>Zn(2+)</name>
        <dbReference type="ChEBI" id="CHEBI:29105"/>
    </ligand>
</feature>
<dbReference type="PANTHER" id="PTHR20855:SF3">
    <property type="entry name" value="LD03007P"/>
    <property type="match status" value="1"/>
</dbReference>
<keyword evidence="2 6" id="KW-0812">Transmembrane</keyword>
<dbReference type="PANTHER" id="PTHR20855">
    <property type="entry name" value="ADIPOR/PROGESTIN RECEPTOR-RELATED"/>
    <property type="match status" value="1"/>
</dbReference>
<dbReference type="OrthoDB" id="9813689at2"/>
<evidence type="ECO:0000256" key="2">
    <source>
        <dbReference type="ARBA" id="ARBA00022692"/>
    </source>
</evidence>
<evidence type="ECO:0000313" key="8">
    <source>
        <dbReference type="Proteomes" id="UP000187735"/>
    </source>
</evidence>
<feature type="binding site" evidence="5">
    <location>
        <position position="271"/>
    </location>
    <ligand>
        <name>Zn(2+)</name>
        <dbReference type="ChEBI" id="CHEBI:29105"/>
    </ligand>
</feature>
<keyword evidence="4 6" id="KW-0472">Membrane</keyword>
<dbReference type="RefSeq" id="WP_077023201.1">
    <property type="nucleotide sequence ID" value="NZ_CP017641.1"/>
</dbReference>
<keyword evidence="5" id="KW-0862">Zinc</keyword>
<feature type="transmembrane region" description="Helical" evidence="6">
    <location>
        <begin position="187"/>
        <end position="206"/>
    </location>
</feature>
<feature type="transmembrane region" description="Helical" evidence="6">
    <location>
        <begin position="241"/>
        <end position="262"/>
    </location>
</feature>
<evidence type="ECO:0000313" key="7">
    <source>
        <dbReference type="EMBL" id="APZ91438.1"/>
    </source>
</evidence>
<evidence type="ECO:0000256" key="3">
    <source>
        <dbReference type="ARBA" id="ARBA00022989"/>
    </source>
</evidence>
<dbReference type="KEGG" id="fmr:Fuma_01026"/>
<evidence type="ECO:0000256" key="6">
    <source>
        <dbReference type="SAM" id="Phobius"/>
    </source>
</evidence>
<feature type="binding site" evidence="5">
    <location>
        <position position="275"/>
    </location>
    <ligand>
        <name>Zn(2+)</name>
        <dbReference type="ChEBI" id="CHEBI:29105"/>
    </ligand>
</feature>
<accession>A0A1P8WBK5</accession>
<dbReference type="AlphaFoldDB" id="A0A1P8WBK5"/>
<comment type="subcellular location">
    <subcellularLocation>
        <location evidence="1">Membrane</location>
        <topology evidence="1">Multi-pass membrane protein</topology>
    </subcellularLocation>
</comment>
<protein>
    <submittedName>
        <fullName evidence="7">Hemolysin</fullName>
    </submittedName>
</protein>
<evidence type="ECO:0000256" key="1">
    <source>
        <dbReference type="ARBA" id="ARBA00004141"/>
    </source>
</evidence>
<name>A0A1P8WBK5_9PLAN</name>
<keyword evidence="5" id="KW-0479">Metal-binding</keyword>
<feature type="transmembrane region" description="Helical" evidence="6">
    <location>
        <begin position="132"/>
        <end position="151"/>
    </location>
</feature>
<evidence type="ECO:0000256" key="5">
    <source>
        <dbReference type="PIRSR" id="PIRSR604254-1"/>
    </source>
</evidence>